<evidence type="ECO:0000313" key="9">
    <source>
        <dbReference type="EMBL" id="MDR6555213.1"/>
    </source>
</evidence>
<keyword evidence="10" id="KW-1185">Reference proteome</keyword>
<dbReference type="Gene3D" id="2.60.120.260">
    <property type="entry name" value="Galactose-binding domain-like"/>
    <property type="match status" value="1"/>
</dbReference>
<reference evidence="9 10" key="1">
    <citation type="submission" date="2023-07" db="EMBL/GenBank/DDBJ databases">
        <title>Sorghum-associated microbial communities from plants grown in Nebraska, USA.</title>
        <authorList>
            <person name="Schachtman D."/>
        </authorList>
    </citation>
    <scope>NUCLEOTIDE SEQUENCE [LARGE SCALE GENOMIC DNA]</scope>
    <source>
        <strain evidence="9 10">CC258</strain>
    </source>
</reference>
<comment type="caution">
    <text evidence="9">The sequence shown here is derived from an EMBL/GenBank/DDBJ whole genome shotgun (WGS) entry which is preliminary data.</text>
</comment>
<dbReference type="InterPro" id="IPR017853">
    <property type="entry name" value="GH"/>
</dbReference>
<keyword evidence="6" id="KW-0378">Hydrolase</keyword>
<dbReference type="SUPFAM" id="SSF49265">
    <property type="entry name" value="Fibronectin type III"/>
    <property type="match status" value="1"/>
</dbReference>
<protein>
    <recommendedName>
        <fullName evidence="3">mannan endo-1,4-beta-mannosidase</fullName>
        <ecNumber evidence="3">3.2.1.78</ecNumber>
    </recommendedName>
</protein>
<accession>A0ABU1P628</accession>
<dbReference type="InterPro" id="IPR036116">
    <property type="entry name" value="FN3_sf"/>
</dbReference>
<evidence type="ECO:0000256" key="5">
    <source>
        <dbReference type="ARBA" id="ARBA00022729"/>
    </source>
</evidence>
<feature type="domain" description="F5/8 type C" evidence="8">
    <location>
        <begin position="640"/>
        <end position="792"/>
    </location>
</feature>
<dbReference type="Proteomes" id="UP001267290">
    <property type="component" value="Unassembled WGS sequence"/>
</dbReference>
<comment type="catalytic activity">
    <reaction evidence="1">
        <text>Random hydrolysis of (1-&gt;4)-beta-D-mannosidic linkages in mannans, galactomannans and glucomannans.</text>
        <dbReference type="EC" id="3.2.1.78"/>
    </reaction>
</comment>
<dbReference type="SUPFAM" id="SSF49785">
    <property type="entry name" value="Galactose-binding domain-like"/>
    <property type="match status" value="1"/>
</dbReference>
<evidence type="ECO:0000256" key="6">
    <source>
        <dbReference type="ARBA" id="ARBA00022801"/>
    </source>
</evidence>
<evidence type="ECO:0000256" key="7">
    <source>
        <dbReference type="ARBA" id="ARBA00023295"/>
    </source>
</evidence>
<dbReference type="Gene3D" id="2.60.40.10">
    <property type="entry name" value="Immunoglobulins"/>
    <property type="match status" value="1"/>
</dbReference>
<evidence type="ECO:0000256" key="1">
    <source>
        <dbReference type="ARBA" id="ARBA00001678"/>
    </source>
</evidence>
<evidence type="ECO:0000256" key="2">
    <source>
        <dbReference type="ARBA" id="ARBA00004613"/>
    </source>
</evidence>
<dbReference type="SUPFAM" id="SSF51445">
    <property type="entry name" value="(Trans)glycosidases"/>
    <property type="match status" value="1"/>
</dbReference>
<dbReference type="PROSITE" id="PS50022">
    <property type="entry name" value="FA58C_3"/>
    <property type="match status" value="1"/>
</dbReference>
<keyword evidence="5" id="KW-0732">Signal</keyword>
<keyword evidence="7" id="KW-0326">Glycosidase</keyword>
<dbReference type="EMBL" id="JAVDSB010000025">
    <property type="protein sequence ID" value="MDR6555213.1"/>
    <property type="molecule type" value="Genomic_DNA"/>
</dbReference>
<evidence type="ECO:0000259" key="8">
    <source>
        <dbReference type="PROSITE" id="PS50022"/>
    </source>
</evidence>
<dbReference type="InterPro" id="IPR045053">
    <property type="entry name" value="MAN-like"/>
</dbReference>
<sequence length="792" mass="87003">MQMWKSLGQRMVALFVVFALIAAVNPMSLLPESTADAAVNGYVKRNIDKLYEDSNGNNIQDAAEPDFRYISVNIPDALLINIYSPMGNDSERFRIPSDDELLDAVRTVKAMGGRVFRVFAMSSSPTYNAVRMITTNSASPSAAVTLNEDAMKAFDRLLQYCNQEGVRVSIGFTDNWAYVGGYSDYGSNFFTPGNATNVKFKNMISQILNRTNSYTGEQYKNDKAIFAWESGNELSASNDGVLDTWVSDLANYVKGIDANHLFIDGRNSPATFYNRYTVMNNANIDVLSYHTYINLSGMNAVQSLTAMRNYTKDQKVLNVGEIAMTMPTSTLLSFLDEMISGGTSSASWWALRFHAREGGFYHHASYEDLHWPGFTNTSGISEIATEKDILTALADHAYEIQGLTRPAIAVPLAPVLLPIPDTGHISWKGSTNASAYDVERATSSSGPWTVIAADFMDNVIVNRSLLSDTTTSPDVSYYYRVKAKNTSGTSGYSNVVGPVVASSRWLVDNLFDTSKMSALTSNMVIGKSYSNKEVGNDLAVLYRNDANPGEIVYTTQEAISSFRIETYSYNTTDLSVLTSPDGATYTSFTPATTSYSGSYNKPKVVYTSSALPTGTKYLKIAEQGTGQPYKKISRIEIESGLTTVLPPTSTNIAPTATLTVDSSNVSYAKTKAVDGIKNDNNSRWISANTAGTHVFQMDWPTAKTINNVKLWSGSVTVGGTQIRDFTIQYWNGSAWQVLATVVDNAIDVYNAQYNDFSFTPITTTKLKVDITDGCDYLTYEDARINEIEVYGY</sequence>
<evidence type="ECO:0000313" key="10">
    <source>
        <dbReference type="Proteomes" id="UP001267290"/>
    </source>
</evidence>
<comment type="subcellular location">
    <subcellularLocation>
        <location evidence="2">Secreted</location>
    </subcellularLocation>
</comment>
<keyword evidence="4" id="KW-0964">Secreted</keyword>
<evidence type="ECO:0000256" key="3">
    <source>
        <dbReference type="ARBA" id="ARBA00012706"/>
    </source>
</evidence>
<dbReference type="PANTHER" id="PTHR31451">
    <property type="match status" value="1"/>
</dbReference>
<dbReference type="InterPro" id="IPR013783">
    <property type="entry name" value="Ig-like_fold"/>
</dbReference>
<gene>
    <name evidence="9" type="ORF">J2736_006468</name>
</gene>
<organism evidence="9 10">
    <name type="scientific">Paenibacillus qinlingensis</name>
    <dbReference type="NCBI Taxonomy" id="1837343"/>
    <lineage>
        <taxon>Bacteria</taxon>
        <taxon>Bacillati</taxon>
        <taxon>Bacillota</taxon>
        <taxon>Bacilli</taxon>
        <taxon>Bacillales</taxon>
        <taxon>Paenibacillaceae</taxon>
        <taxon>Paenibacillus</taxon>
    </lineage>
</organism>
<dbReference type="Pfam" id="PF26410">
    <property type="entry name" value="GH5_mannosidase"/>
    <property type="match status" value="1"/>
</dbReference>
<dbReference type="Pfam" id="PF22633">
    <property type="entry name" value="F5_F8_type_C_2"/>
    <property type="match status" value="1"/>
</dbReference>
<dbReference type="InterPro" id="IPR000421">
    <property type="entry name" value="FA58C"/>
</dbReference>
<dbReference type="PANTHER" id="PTHR31451:SF39">
    <property type="entry name" value="MANNAN ENDO-1,4-BETA-MANNOSIDASE 1"/>
    <property type="match status" value="1"/>
</dbReference>
<dbReference type="InterPro" id="IPR008979">
    <property type="entry name" value="Galactose-bd-like_sf"/>
</dbReference>
<proteinExistence type="predicted"/>
<dbReference type="Gene3D" id="3.20.20.80">
    <property type="entry name" value="Glycosidases"/>
    <property type="match status" value="1"/>
</dbReference>
<name>A0ABU1P628_9BACL</name>
<dbReference type="EC" id="3.2.1.78" evidence="3"/>
<dbReference type="InterPro" id="IPR001547">
    <property type="entry name" value="Glyco_hydro_5"/>
</dbReference>
<dbReference type="RefSeq" id="WP_310502589.1">
    <property type="nucleotide sequence ID" value="NZ_JAVDSB010000025.1"/>
</dbReference>
<evidence type="ECO:0000256" key="4">
    <source>
        <dbReference type="ARBA" id="ARBA00022525"/>
    </source>
</evidence>